<dbReference type="Gene3D" id="3.30.420.270">
    <property type="match status" value="1"/>
</dbReference>
<dbReference type="PANTHER" id="PTHR30558:SF7">
    <property type="entry name" value="TOL-PAL SYSTEM PROTEIN TOLR"/>
    <property type="match status" value="1"/>
</dbReference>
<evidence type="ECO:0000256" key="1">
    <source>
        <dbReference type="ARBA" id="ARBA00004162"/>
    </source>
</evidence>
<keyword evidence="4 7" id="KW-0812">Transmembrane</keyword>
<evidence type="ECO:0000313" key="10">
    <source>
        <dbReference type="Proteomes" id="UP000631034"/>
    </source>
</evidence>
<name>A0A8J7CWD9_9PROT</name>
<keyword evidence="3" id="KW-1003">Cell membrane</keyword>
<comment type="similarity">
    <text evidence="2 7">Belongs to the ExbD/TolR family.</text>
</comment>
<evidence type="ECO:0000256" key="5">
    <source>
        <dbReference type="ARBA" id="ARBA00022989"/>
    </source>
</evidence>
<gene>
    <name evidence="9" type="ORF">IHV25_06865</name>
</gene>
<dbReference type="GO" id="GO:0005886">
    <property type="term" value="C:plasma membrane"/>
    <property type="evidence" value="ECO:0007669"/>
    <property type="project" value="UniProtKB-SubCell"/>
</dbReference>
<dbReference type="RefSeq" id="WP_192534375.1">
    <property type="nucleotide sequence ID" value="NZ_JACZHT010000004.1"/>
</dbReference>
<dbReference type="PANTHER" id="PTHR30558">
    <property type="entry name" value="EXBD MEMBRANE COMPONENT OF PMF-DRIVEN MACROMOLECULE IMPORT SYSTEM"/>
    <property type="match status" value="1"/>
</dbReference>
<evidence type="ECO:0000256" key="2">
    <source>
        <dbReference type="ARBA" id="ARBA00005811"/>
    </source>
</evidence>
<dbReference type="GO" id="GO:0022857">
    <property type="term" value="F:transmembrane transporter activity"/>
    <property type="evidence" value="ECO:0007669"/>
    <property type="project" value="InterPro"/>
</dbReference>
<evidence type="ECO:0000256" key="4">
    <source>
        <dbReference type="ARBA" id="ARBA00022692"/>
    </source>
</evidence>
<dbReference type="EMBL" id="JACZHT010000004">
    <property type="protein sequence ID" value="MBE1237366.1"/>
    <property type="molecule type" value="Genomic_DNA"/>
</dbReference>
<dbReference type="AlphaFoldDB" id="A0A8J7CWD9"/>
<keyword evidence="6 8" id="KW-0472">Membrane</keyword>
<reference evidence="9" key="1">
    <citation type="submission" date="2020-10" db="EMBL/GenBank/DDBJ databases">
        <title>Genome sequence of the unusual species of purple photosynthetic bacteria, Phaeovibrio sulfidiphilus DSM 23193, type strain.</title>
        <authorList>
            <person name="Kyndt J.A."/>
            <person name="Meyer T.E."/>
        </authorList>
    </citation>
    <scope>NUCLEOTIDE SEQUENCE</scope>
    <source>
        <strain evidence="9">DSM 23193</strain>
    </source>
</reference>
<comment type="caution">
    <text evidence="9">The sequence shown here is derived from an EMBL/GenBank/DDBJ whole genome shotgun (WGS) entry which is preliminary data.</text>
</comment>
<evidence type="ECO:0000256" key="8">
    <source>
        <dbReference type="SAM" id="Phobius"/>
    </source>
</evidence>
<accession>A0A8J7CWD9</accession>
<evidence type="ECO:0000256" key="3">
    <source>
        <dbReference type="ARBA" id="ARBA00022475"/>
    </source>
</evidence>
<keyword evidence="5 8" id="KW-1133">Transmembrane helix</keyword>
<evidence type="ECO:0000313" key="9">
    <source>
        <dbReference type="EMBL" id="MBE1237366.1"/>
    </source>
</evidence>
<evidence type="ECO:0000256" key="7">
    <source>
        <dbReference type="RuleBase" id="RU003879"/>
    </source>
</evidence>
<sequence>MPRPDKTPDSGDLLLADINTTPLVDVMLVLLIIFMVTIPAIVSSAPVRLPDRTAERLASPPGTPVITLTATGTVYWNREPVPLSGLAARLAGRGQDTPATGSVELRADADVPFERVKAILRLLDQAGIRRVSLVTGPIPPGPGARAIPSARIGNRP</sequence>
<proteinExistence type="inferred from homology"/>
<keyword evidence="7" id="KW-0813">Transport</keyword>
<comment type="subcellular location">
    <subcellularLocation>
        <location evidence="1">Cell membrane</location>
        <topology evidence="1">Single-pass membrane protein</topology>
    </subcellularLocation>
    <subcellularLocation>
        <location evidence="7">Cell membrane</location>
        <topology evidence="7">Single-pass type II membrane protein</topology>
    </subcellularLocation>
</comment>
<feature type="transmembrane region" description="Helical" evidence="8">
    <location>
        <begin position="20"/>
        <end position="42"/>
    </location>
</feature>
<dbReference type="GO" id="GO:0015031">
    <property type="term" value="P:protein transport"/>
    <property type="evidence" value="ECO:0007669"/>
    <property type="project" value="UniProtKB-KW"/>
</dbReference>
<evidence type="ECO:0000256" key="6">
    <source>
        <dbReference type="ARBA" id="ARBA00023136"/>
    </source>
</evidence>
<dbReference type="InterPro" id="IPR003400">
    <property type="entry name" value="ExbD"/>
</dbReference>
<organism evidence="9 10">
    <name type="scientific">Phaeovibrio sulfidiphilus</name>
    <dbReference type="NCBI Taxonomy" id="1220600"/>
    <lineage>
        <taxon>Bacteria</taxon>
        <taxon>Pseudomonadati</taxon>
        <taxon>Pseudomonadota</taxon>
        <taxon>Alphaproteobacteria</taxon>
        <taxon>Rhodospirillales</taxon>
        <taxon>Rhodospirillaceae</taxon>
        <taxon>Phaeovibrio</taxon>
    </lineage>
</organism>
<keyword evidence="10" id="KW-1185">Reference proteome</keyword>
<protein>
    <submittedName>
        <fullName evidence="9">Biopolymer transporter ExbD</fullName>
    </submittedName>
</protein>
<dbReference type="Proteomes" id="UP000631034">
    <property type="component" value="Unassembled WGS sequence"/>
</dbReference>
<keyword evidence="7" id="KW-0653">Protein transport</keyword>
<dbReference type="Pfam" id="PF02472">
    <property type="entry name" value="ExbD"/>
    <property type="match status" value="1"/>
</dbReference>